<dbReference type="EMBL" id="CM046113">
    <property type="protein sequence ID" value="KAI8420648.1"/>
    <property type="molecule type" value="Genomic_DNA"/>
</dbReference>
<proteinExistence type="predicted"/>
<protein>
    <submittedName>
        <fullName evidence="1">Uncharacterized protein</fullName>
    </submittedName>
</protein>
<dbReference type="Proteomes" id="UP001064048">
    <property type="component" value="Chromosome 13"/>
</dbReference>
<reference evidence="1 2" key="1">
    <citation type="journal article" date="2022" name="Genome Biol. Evol.">
        <title>The Spruce Budworm Genome: Reconstructing the Evolutionary History of Antifreeze Proteins.</title>
        <authorList>
            <person name="Beliveau C."/>
            <person name="Gagne P."/>
            <person name="Picq S."/>
            <person name="Vernygora O."/>
            <person name="Keeling C.I."/>
            <person name="Pinkney K."/>
            <person name="Doucet D."/>
            <person name="Wen F."/>
            <person name="Johnston J.S."/>
            <person name="Maaroufi H."/>
            <person name="Boyle B."/>
            <person name="Laroche J."/>
            <person name="Dewar K."/>
            <person name="Juretic N."/>
            <person name="Blackburn G."/>
            <person name="Nisole A."/>
            <person name="Brunet B."/>
            <person name="Brandao M."/>
            <person name="Lumley L."/>
            <person name="Duan J."/>
            <person name="Quan G."/>
            <person name="Lucarotti C.J."/>
            <person name="Roe A.D."/>
            <person name="Sperling F.A.H."/>
            <person name="Levesque R.C."/>
            <person name="Cusson M."/>
        </authorList>
    </citation>
    <scope>NUCLEOTIDE SEQUENCE [LARGE SCALE GENOMIC DNA]</scope>
    <source>
        <strain evidence="1">Glfc:IPQL:Cfum</strain>
    </source>
</reference>
<name>A0ACC0J952_CHOFU</name>
<evidence type="ECO:0000313" key="2">
    <source>
        <dbReference type="Proteomes" id="UP001064048"/>
    </source>
</evidence>
<sequence length="100" mass="12103">MCFVSKRTSTNPIYWKWNIASELEQLFATHLLMPNYIKKALREKNQYKPMVREKKKTISNLTMKEVLDHIRRITRALNYNAKKNGFKVDYKFRVMDDLYP</sequence>
<accession>A0ACC0J952</accession>
<organism evidence="1 2">
    <name type="scientific">Choristoneura fumiferana</name>
    <name type="common">Spruce budworm moth</name>
    <name type="synonym">Archips fumiferana</name>
    <dbReference type="NCBI Taxonomy" id="7141"/>
    <lineage>
        <taxon>Eukaryota</taxon>
        <taxon>Metazoa</taxon>
        <taxon>Ecdysozoa</taxon>
        <taxon>Arthropoda</taxon>
        <taxon>Hexapoda</taxon>
        <taxon>Insecta</taxon>
        <taxon>Pterygota</taxon>
        <taxon>Neoptera</taxon>
        <taxon>Endopterygota</taxon>
        <taxon>Lepidoptera</taxon>
        <taxon>Glossata</taxon>
        <taxon>Ditrysia</taxon>
        <taxon>Tortricoidea</taxon>
        <taxon>Tortricidae</taxon>
        <taxon>Tortricinae</taxon>
        <taxon>Choristoneura</taxon>
    </lineage>
</organism>
<keyword evidence="2" id="KW-1185">Reference proteome</keyword>
<gene>
    <name evidence="1" type="ORF">MSG28_007889</name>
</gene>
<comment type="caution">
    <text evidence="1">The sequence shown here is derived from an EMBL/GenBank/DDBJ whole genome shotgun (WGS) entry which is preliminary data.</text>
</comment>
<evidence type="ECO:0000313" key="1">
    <source>
        <dbReference type="EMBL" id="KAI8420648.1"/>
    </source>
</evidence>